<reference evidence="2 3" key="1">
    <citation type="submission" date="2018-11" db="EMBL/GenBank/DDBJ databases">
        <title>Trebonia kvetii gen.nov., sp.nov., a novel acidophilic actinobacterium, and proposal of the new actinobacterial family Treboniaceae fam. nov.</title>
        <authorList>
            <person name="Rapoport D."/>
            <person name="Sagova-Mareckova M."/>
            <person name="Sedlacek I."/>
            <person name="Provaznik J."/>
            <person name="Kralova S."/>
            <person name="Pavlinic D."/>
            <person name="Benes V."/>
            <person name="Kopecky J."/>
        </authorList>
    </citation>
    <scope>NUCLEOTIDE SEQUENCE [LARGE SCALE GENOMIC DNA]</scope>
    <source>
        <strain evidence="2 3">15Tr583</strain>
    </source>
</reference>
<dbReference type="InterPro" id="IPR015943">
    <property type="entry name" value="WD40/YVTN_repeat-like_dom_sf"/>
</dbReference>
<dbReference type="Proteomes" id="UP000460272">
    <property type="component" value="Unassembled WGS sequence"/>
</dbReference>
<gene>
    <name evidence="2" type="ORF">EAS64_40415</name>
</gene>
<dbReference type="CDD" id="cd15482">
    <property type="entry name" value="Sialidase_non-viral"/>
    <property type="match status" value="1"/>
</dbReference>
<evidence type="ECO:0000256" key="1">
    <source>
        <dbReference type="SAM" id="SignalP"/>
    </source>
</evidence>
<organism evidence="2 3">
    <name type="scientific">Trebonia kvetii</name>
    <dbReference type="NCBI Taxonomy" id="2480626"/>
    <lineage>
        <taxon>Bacteria</taxon>
        <taxon>Bacillati</taxon>
        <taxon>Actinomycetota</taxon>
        <taxon>Actinomycetes</taxon>
        <taxon>Streptosporangiales</taxon>
        <taxon>Treboniaceae</taxon>
        <taxon>Trebonia</taxon>
    </lineage>
</organism>
<feature type="chain" id="PRO_5027072115" evidence="1">
    <location>
        <begin position="42"/>
        <end position="463"/>
    </location>
</feature>
<dbReference type="EMBL" id="RPFW01000011">
    <property type="protein sequence ID" value="TVY99903.1"/>
    <property type="molecule type" value="Genomic_DNA"/>
</dbReference>
<evidence type="ECO:0000313" key="2">
    <source>
        <dbReference type="EMBL" id="TVY99903.1"/>
    </source>
</evidence>
<keyword evidence="1" id="KW-0732">Signal</keyword>
<sequence>MSKVGKAAKVGTRRRRRGLLAATLLAGACAILGFAAPSALAAPGQPGSGYGVGPVTDVSSACGGQNAETEEATAPPDYVYVAWIGCGGEGFARSTDGGAHFSKPITLPDSSGSDDPAVAVASDGTLYISYLRYHGVYAYPVVARSFNHGATFTAASLIPHQKGNWGDRDFLAAGPHGAVYVTWDYGPSASDVKIVCSPIGSCAYSAVDATAVIQKSTDHGKTWGPITPMQPGFPAGGGYDASVLVQPNGVIDALIWGHHLNPVTFAVQPGHEYFTSSRDGGKTWARAVEVGSSAGSIAKLTWWIDGDLSMDRAGILYATWDTQTSAGDIGWLSYSVNHGKTWSKPRRVTQDKDNAVHIVESVGADPGVADVAWQSDNSPKGYATFLRPFSIKKGWLAPAIRVSNGFGNPKIWPGDTFGLALLPAAHGKSAPERVGLTFGSAIGKSPNSEIYATVVRLPHALSW</sequence>
<dbReference type="PROSITE" id="PS51318">
    <property type="entry name" value="TAT"/>
    <property type="match status" value="1"/>
</dbReference>
<dbReference type="Gene3D" id="2.120.10.10">
    <property type="match status" value="1"/>
</dbReference>
<dbReference type="InterPro" id="IPR036278">
    <property type="entry name" value="Sialidase_sf"/>
</dbReference>
<proteinExistence type="predicted"/>
<dbReference type="PROSITE" id="PS51257">
    <property type="entry name" value="PROKAR_LIPOPROTEIN"/>
    <property type="match status" value="1"/>
</dbReference>
<dbReference type="OrthoDB" id="127969at2"/>
<protein>
    <submittedName>
        <fullName evidence="2">Exo-alpha-sialidase</fullName>
    </submittedName>
</protein>
<dbReference type="InterPro" id="IPR006311">
    <property type="entry name" value="TAT_signal"/>
</dbReference>
<keyword evidence="3" id="KW-1185">Reference proteome</keyword>
<dbReference type="RefSeq" id="WP_145862011.1">
    <property type="nucleotide sequence ID" value="NZ_RPFW01000011.1"/>
</dbReference>
<comment type="caution">
    <text evidence="2">The sequence shown here is derived from an EMBL/GenBank/DDBJ whole genome shotgun (WGS) entry which is preliminary data.</text>
</comment>
<dbReference type="AlphaFoldDB" id="A0A6P2BLL6"/>
<feature type="signal peptide" evidence="1">
    <location>
        <begin position="1"/>
        <end position="41"/>
    </location>
</feature>
<accession>A0A6P2BLL6</accession>
<dbReference type="SUPFAM" id="SSF50939">
    <property type="entry name" value="Sialidases"/>
    <property type="match status" value="1"/>
</dbReference>
<name>A0A6P2BLL6_9ACTN</name>
<dbReference type="Gene3D" id="2.130.10.10">
    <property type="entry name" value="YVTN repeat-like/Quinoprotein amine dehydrogenase"/>
    <property type="match status" value="1"/>
</dbReference>
<evidence type="ECO:0000313" key="3">
    <source>
        <dbReference type="Proteomes" id="UP000460272"/>
    </source>
</evidence>